<gene>
    <name evidence="3" type="ORF">GTP69_00260</name>
</gene>
<feature type="region of interest" description="Disordered" evidence="1">
    <location>
        <begin position="349"/>
        <end position="369"/>
    </location>
</feature>
<evidence type="ECO:0000313" key="3">
    <source>
        <dbReference type="EMBL" id="MYN24837.1"/>
    </source>
</evidence>
<sequence>MNTIIRVIGSLACAVVMGAMAAGEPQVKVVLKFVKRGAVQALSPLAFEQRSCITCQLLADPAFDRDNQRETLVALSVPARRTLDLQFRTAGTSVKRVLLESGDLKFDVKGDMITVHMPPVARDAVTAGEFATHIVEPGMVLRFEHADPARRAGFYAQGDFPALQRRAADNLEFAQREVIRRTGLGAYVAHEKLGAIQVMGFDTNFPHGHTDAPPHIHMHLRWPLNAGTQIGHYYIDEQGLLARNEVGIKAIGGRGQNFGRGEIFTTRDVQGRPTYTHEITKQGWLRLGRADMDPCLIRPVGKGFDSGAIVECPQQEMVSVHVRDDLGAGILRVTAGNVEEIFRYDIDTGELLSDPSPPPATESNYSPQS</sequence>
<dbReference type="Proteomes" id="UP000642144">
    <property type="component" value="Unassembled WGS sequence"/>
</dbReference>
<dbReference type="EMBL" id="WWCT01000001">
    <property type="protein sequence ID" value="MYN24837.1"/>
    <property type="molecule type" value="Genomic_DNA"/>
</dbReference>
<name>A0ABW9VT90_9BURK</name>
<keyword evidence="4" id="KW-1185">Reference proteome</keyword>
<evidence type="ECO:0000256" key="2">
    <source>
        <dbReference type="SAM" id="SignalP"/>
    </source>
</evidence>
<keyword evidence="2" id="KW-0732">Signal</keyword>
<reference evidence="3 4" key="1">
    <citation type="submission" date="2019-12" db="EMBL/GenBank/DDBJ databases">
        <title>Novel species isolated from a subtropical stream in China.</title>
        <authorList>
            <person name="Lu H."/>
        </authorList>
    </citation>
    <scope>NUCLEOTIDE SEQUENCE [LARGE SCALE GENOMIC DNA]</scope>
    <source>
        <strain evidence="3 4">CY42W</strain>
    </source>
</reference>
<feature type="signal peptide" evidence="2">
    <location>
        <begin position="1"/>
        <end position="21"/>
    </location>
</feature>
<protein>
    <submittedName>
        <fullName evidence="3">Uncharacterized protein</fullName>
    </submittedName>
</protein>
<evidence type="ECO:0000313" key="4">
    <source>
        <dbReference type="Proteomes" id="UP000642144"/>
    </source>
</evidence>
<evidence type="ECO:0000256" key="1">
    <source>
        <dbReference type="SAM" id="MobiDB-lite"/>
    </source>
</evidence>
<organism evidence="3 4">
    <name type="scientific">Duganella levis</name>
    <dbReference type="NCBI Taxonomy" id="2692169"/>
    <lineage>
        <taxon>Bacteria</taxon>
        <taxon>Pseudomonadati</taxon>
        <taxon>Pseudomonadota</taxon>
        <taxon>Betaproteobacteria</taxon>
        <taxon>Burkholderiales</taxon>
        <taxon>Oxalobacteraceae</taxon>
        <taxon>Telluria group</taxon>
        <taxon>Duganella</taxon>
    </lineage>
</organism>
<comment type="caution">
    <text evidence="3">The sequence shown here is derived from an EMBL/GenBank/DDBJ whole genome shotgun (WGS) entry which is preliminary data.</text>
</comment>
<feature type="chain" id="PRO_5047268249" evidence="2">
    <location>
        <begin position="22"/>
        <end position="369"/>
    </location>
</feature>
<proteinExistence type="predicted"/>
<dbReference type="RefSeq" id="WP_161052999.1">
    <property type="nucleotide sequence ID" value="NZ_WWCT01000001.1"/>
</dbReference>
<accession>A0ABW9VT90</accession>